<dbReference type="InterPro" id="IPR036291">
    <property type="entry name" value="NAD(P)-bd_dom_sf"/>
</dbReference>
<evidence type="ECO:0000313" key="3">
    <source>
        <dbReference type="Proteomes" id="UP000194127"/>
    </source>
</evidence>
<dbReference type="GO" id="GO:0016491">
    <property type="term" value="F:oxidoreductase activity"/>
    <property type="evidence" value="ECO:0007669"/>
    <property type="project" value="UniProtKB-KW"/>
</dbReference>
<sequence>MGNALSNALQAFPPKSKFSTDQIPDLSGQVIIVYMASRSKDKADTAIQELKAQTDGKEAIFLELDLGNLASVRKAAEDKETELHVLVNNAGVMWPPVDHLTSDGYDLQFGTNVLGHFFFTKLLIPALVAGAGASQDQHSRIVNVSSSASYLETLHWNTFKDSAERKKMSPNALYCQSKFGNVVVAREFAKRYADKGIVSTSLNPGNIETDLLRYVSPLKRRLLNLLLYPASQGALTQLWAGTMPETLDYNGKFLIPWARVGRCRKEAYDDQIGERLWNWLEEQVKDR</sequence>
<dbReference type="GeneID" id="36323166"/>
<dbReference type="PANTHER" id="PTHR43157:SF31">
    <property type="entry name" value="PHOSPHATIDYLINOSITOL-GLYCAN BIOSYNTHESIS CLASS F PROTEIN"/>
    <property type="match status" value="1"/>
</dbReference>
<dbReference type="Pfam" id="PF00106">
    <property type="entry name" value="adh_short"/>
    <property type="match status" value="1"/>
</dbReference>
<dbReference type="Proteomes" id="UP000194127">
    <property type="component" value="Unassembled WGS sequence"/>
</dbReference>
<keyword evidence="1" id="KW-0560">Oxidoreductase</keyword>
<dbReference type="STRING" id="670580.A0A1X6NGV7"/>
<organism evidence="2 3">
    <name type="scientific">Postia placenta MAD-698-R-SB12</name>
    <dbReference type="NCBI Taxonomy" id="670580"/>
    <lineage>
        <taxon>Eukaryota</taxon>
        <taxon>Fungi</taxon>
        <taxon>Dikarya</taxon>
        <taxon>Basidiomycota</taxon>
        <taxon>Agaricomycotina</taxon>
        <taxon>Agaricomycetes</taxon>
        <taxon>Polyporales</taxon>
        <taxon>Adustoporiaceae</taxon>
        <taxon>Rhodonia</taxon>
    </lineage>
</organism>
<evidence type="ECO:0008006" key="4">
    <source>
        <dbReference type="Google" id="ProtNLM"/>
    </source>
</evidence>
<protein>
    <recommendedName>
        <fullName evidence="4">NAD(P)-binding protein</fullName>
    </recommendedName>
</protein>
<dbReference type="PANTHER" id="PTHR43157">
    <property type="entry name" value="PHOSPHATIDYLINOSITOL-GLYCAN BIOSYNTHESIS CLASS F PROTEIN-RELATED"/>
    <property type="match status" value="1"/>
</dbReference>
<keyword evidence="3" id="KW-1185">Reference proteome</keyword>
<dbReference type="SUPFAM" id="SSF51735">
    <property type="entry name" value="NAD(P)-binding Rossmann-fold domains"/>
    <property type="match status" value="1"/>
</dbReference>
<dbReference type="RefSeq" id="XP_024344659.1">
    <property type="nucleotide sequence ID" value="XM_024478216.1"/>
</dbReference>
<name>A0A1X6NGV7_9APHY</name>
<accession>A0A1X6NGV7</accession>
<dbReference type="AlphaFoldDB" id="A0A1X6NGV7"/>
<dbReference type="Gene3D" id="3.40.50.720">
    <property type="entry name" value="NAD(P)-binding Rossmann-like Domain"/>
    <property type="match status" value="1"/>
</dbReference>
<evidence type="ECO:0000313" key="2">
    <source>
        <dbReference type="EMBL" id="OSX67865.1"/>
    </source>
</evidence>
<evidence type="ECO:0000256" key="1">
    <source>
        <dbReference type="ARBA" id="ARBA00023002"/>
    </source>
</evidence>
<reference evidence="2 3" key="1">
    <citation type="submission" date="2017-04" db="EMBL/GenBank/DDBJ databases">
        <title>Genome Sequence of the Model Brown-Rot Fungus Postia placenta SB12.</title>
        <authorList>
            <consortium name="DOE Joint Genome Institute"/>
            <person name="Gaskell J."/>
            <person name="Kersten P."/>
            <person name="Larrondo L.F."/>
            <person name="Canessa P."/>
            <person name="Martinez D."/>
            <person name="Hibbett D."/>
            <person name="Schmoll M."/>
            <person name="Kubicek C.P."/>
            <person name="Martinez A.T."/>
            <person name="Yadav J."/>
            <person name="Master E."/>
            <person name="Magnuson J.K."/>
            <person name="James T."/>
            <person name="Yaver D."/>
            <person name="Berka R."/>
            <person name="Labutti K."/>
            <person name="Lipzen A."/>
            <person name="Aerts A."/>
            <person name="Barry K."/>
            <person name="Henrissat B."/>
            <person name="Blanchette R."/>
            <person name="Grigoriev I."/>
            <person name="Cullen D."/>
        </authorList>
    </citation>
    <scope>NUCLEOTIDE SEQUENCE [LARGE SCALE GENOMIC DNA]</scope>
    <source>
        <strain evidence="2 3">MAD-698-R-SB12</strain>
    </source>
</reference>
<dbReference type="InterPro" id="IPR002347">
    <property type="entry name" value="SDR_fam"/>
</dbReference>
<gene>
    <name evidence="2" type="ORF">POSPLADRAFT_1043054</name>
</gene>
<dbReference type="PRINTS" id="PR00081">
    <property type="entry name" value="GDHRDH"/>
</dbReference>
<dbReference type="EMBL" id="KZ110591">
    <property type="protein sequence ID" value="OSX67865.1"/>
    <property type="molecule type" value="Genomic_DNA"/>
</dbReference>
<dbReference type="OrthoDB" id="191139at2759"/>
<proteinExistence type="predicted"/>